<dbReference type="EMBL" id="BDGI01000041">
    <property type="protein sequence ID" value="GAV27599.1"/>
    <property type="molecule type" value="Genomic_DNA"/>
</dbReference>
<evidence type="ECO:0000259" key="12">
    <source>
        <dbReference type="PROSITE" id="PS50021"/>
    </source>
</evidence>
<dbReference type="GO" id="GO:0035371">
    <property type="term" value="C:microtubule plus-end"/>
    <property type="evidence" value="ECO:0007669"/>
    <property type="project" value="UniProtKB-ARBA"/>
</dbReference>
<keyword evidence="3" id="KW-0963">Cytoplasm</keyword>
<evidence type="ECO:0000313" key="15">
    <source>
        <dbReference type="Proteomes" id="UP000186136"/>
    </source>
</evidence>
<evidence type="ECO:0000256" key="5">
    <source>
        <dbReference type="ARBA" id="ARBA00022701"/>
    </source>
</evidence>
<accession>A0A1Q2YDI2</accession>
<evidence type="ECO:0000256" key="8">
    <source>
        <dbReference type="ARBA" id="ARBA00023306"/>
    </source>
</evidence>
<dbReference type="GO" id="GO:0072686">
    <property type="term" value="C:mitotic spindle"/>
    <property type="evidence" value="ECO:0007669"/>
    <property type="project" value="UniProtKB-ARBA"/>
</dbReference>
<keyword evidence="6" id="KW-0498">Mitosis</keyword>
<keyword evidence="15" id="KW-1185">Reference proteome</keyword>
<evidence type="ECO:0000313" key="14">
    <source>
        <dbReference type="EMBL" id="GAV27599.1"/>
    </source>
</evidence>
<dbReference type="Pfam" id="PF00307">
    <property type="entry name" value="CH"/>
    <property type="match status" value="1"/>
</dbReference>
<evidence type="ECO:0000256" key="3">
    <source>
        <dbReference type="ARBA" id="ARBA00022490"/>
    </source>
</evidence>
<sequence>MAYLGVSKSALLEWINAYFDINYTKIEQCGNGAVYCMIFNALYPNIINVSRIHGSPSTEFETLSNYKLLQHGFNKVRISRDVNVEKLMKCRLQDNLEFLQWFGKLWCEHNKDFAFSGSNSRPTSRRTSSIGVDRSKPLGSRKSSNATPQQRSSLATTKSNTRSTSYPVQPNYNSNKENNTKITGNSYSRVNASADNNSNNHSAEDKKLLNEVSQLRQELHTANEALEEVSNLKECLQIERNFYFGKLREIEVICQNISQTNNAEQISTLTLIEDLKDIMYSTEEGFLLPDDETETPDLEDSNDNIEQEINPTTALHIDESEKKNDIISPQSQYKHITQTHQIPDSSNLDLDHTDSTTNVTNEELFDDETF</sequence>
<dbReference type="SUPFAM" id="SSF47576">
    <property type="entry name" value="Calponin-homology domain, CH-domain"/>
    <property type="match status" value="1"/>
</dbReference>
<dbReference type="Proteomes" id="UP000186136">
    <property type="component" value="Unassembled WGS sequence"/>
</dbReference>
<feature type="compositionally biased region" description="Polar residues" evidence="11">
    <location>
        <begin position="141"/>
        <end position="190"/>
    </location>
</feature>
<evidence type="ECO:0000256" key="6">
    <source>
        <dbReference type="ARBA" id="ARBA00022776"/>
    </source>
</evidence>
<evidence type="ECO:0000259" key="13">
    <source>
        <dbReference type="PROSITE" id="PS51230"/>
    </source>
</evidence>
<dbReference type="Pfam" id="PF03271">
    <property type="entry name" value="EB1"/>
    <property type="match status" value="1"/>
</dbReference>
<evidence type="ECO:0000256" key="1">
    <source>
        <dbReference type="ARBA" id="ARBA00004245"/>
    </source>
</evidence>
<evidence type="ECO:0000256" key="9">
    <source>
        <dbReference type="PROSITE-ProRule" id="PRU00576"/>
    </source>
</evidence>
<dbReference type="PROSITE" id="PS51230">
    <property type="entry name" value="EB1_C"/>
    <property type="match status" value="1"/>
</dbReference>
<comment type="similarity">
    <text evidence="2">Belongs to the MAPRE family.</text>
</comment>
<keyword evidence="7" id="KW-0206">Cytoskeleton</keyword>
<evidence type="ECO:0008006" key="16">
    <source>
        <dbReference type="Google" id="ProtNLM"/>
    </source>
</evidence>
<dbReference type="GO" id="GO:0030473">
    <property type="term" value="P:nuclear migration along microtubule"/>
    <property type="evidence" value="ECO:0007669"/>
    <property type="project" value="UniProtKB-ARBA"/>
</dbReference>
<reference evidence="14 15" key="1">
    <citation type="submission" date="2016-08" db="EMBL/GenBank/DDBJ databases">
        <title>Whole genome shotgun sequence of Pichia membranifaciens KS47-1.</title>
        <authorList>
            <person name="Konishi M."/>
            <person name="Ishida M."/>
            <person name="Arakawa T."/>
            <person name="Kato Y."/>
            <person name="Horiuchi J."/>
        </authorList>
    </citation>
    <scope>NUCLEOTIDE SEQUENCE [LARGE SCALE GENOMIC DNA]</scope>
    <source>
        <strain evidence="14 15">KS47-1</strain>
    </source>
</reference>
<dbReference type="Gene3D" id="1.20.5.1430">
    <property type="match status" value="1"/>
</dbReference>
<comment type="caution">
    <text evidence="14">The sequence shown here is derived from an EMBL/GenBank/DDBJ whole genome shotgun (WGS) entry which is preliminary data.</text>
</comment>
<dbReference type="OrthoDB" id="2119228at2759"/>
<dbReference type="AlphaFoldDB" id="A0A1Q2YDI2"/>
<dbReference type="FunFam" id="1.10.418.10:FF:000028">
    <property type="entry name" value="RP/EB family microtubule-associated protein"/>
    <property type="match status" value="1"/>
</dbReference>
<dbReference type="InterPro" id="IPR001715">
    <property type="entry name" value="CH_dom"/>
</dbReference>
<feature type="compositionally biased region" description="Low complexity" evidence="11">
    <location>
        <begin position="116"/>
        <end position="129"/>
    </location>
</feature>
<feature type="domain" description="Calponin-homology (CH)" evidence="12">
    <location>
        <begin position="5"/>
        <end position="107"/>
    </location>
</feature>
<dbReference type="SUPFAM" id="SSF140612">
    <property type="entry name" value="EB1 dimerisation domain-like"/>
    <property type="match status" value="1"/>
</dbReference>
<feature type="compositionally biased region" description="Low complexity" evidence="11">
    <location>
        <begin position="191"/>
        <end position="201"/>
    </location>
</feature>
<protein>
    <recommendedName>
        <fullName evidence="16">EB1 C-terminal domain-containing protein</fullName>
    </recommendedName>
</protein>
<dbReference type="GO" id="GO:0051301">
    <property type="term" value="P:cell division"/>
    <property type="evidence" value="ECO:0007669"/>
    <property type="project" value="UniProtKB-KW"/>
</dbReference>
<dbReference type="GO" id="GO:0035372">
    <property type="term" value="P:protein localization to microtubule"/>
    <property type="evidence" value="ECO:0007669"/>
    <property type="project" value="UniProtKB-ARBA"/>
</dbReference>
<dbReference type="PROSITE" id="PS50021">
    <property type="entry name" value="CH"/>
    <property type="match status" value="1"/>
</dbReference>
<feature type="domain" description="EB1 C-terminal" evidence="13">
    <location>
        <begin position="211"/>
        <end position="288"/>
    </location>
</feature>
<comment type="subcellular location">
    <subcellularLocation>
        <location evidence="1">Cytoplasm</location>
        <location evidence="1">Cytoskeleton</location>
    </subcellularLocation>
</comment>
<evidence type="ECO:0000256" key="4">
    <source>
        <dbReference type="ARBA" id="ARBA00022618"/>
    </source>
</evidence>
<dbReference type="InterPro" id="IPR036133">
    <property type="entry name" value="EB1_C_sf"/>
</dbReference>
<keyword evidence="8" id="KW-0131">Cell cycle</keyword>
<feature type="compositionally biased region" description="Polar residues" evidence="11">
    <location>
        <begin position="333"/>
        <end position="348"/>
    </location>
</feature>
<organism evidence="14 15">
    <name type="scientific">Pichia membranifaciens</name>
    <dbReference type="NCBI Taxonomy" id="4926"/>
    <lineage>
        <taxon>Eukaryota</taxon>
        <taxon>Fungi</taxon>
        <taxon>Dikarya</taxon>
        <taxon>Ascomycota</taxon>
        <taxon>Saccharomycotina</taxon>
        <taxon>Pichiomycetes</taxon>
        <taxon>Pichiales</taxon>
        <taxon>Pichiaceae</taxon>
        <taxon>Pichia</taxon>
    </lineage>
</organism>
<proteinExistence type="inferred from homology"/>
<dbReference type="InterPro" id="IPR004953">
    <property type="entry name" value="EB1_C"/>
</dbReference>
<feature type="region of interest" description="Disordered" evidence="11">
    <location>
        <begin position="116"/>
        <end position="203"/>
    </location>
</feature>
<keyword evidence="5 9" id="KW-0493">Microtubule</keyword>
<feature type="coiled-coil region" evidence="10">
    <location>
        <begin position="205"/>
        <end position="239"/>
    </location>
</feature>
<evidence type="ECO:0000256" key="11">
    <source>
        <dbReference type="SAM" id="MobiDB-lite"/>
    </source>
</evidence>
<dbReference type="PANTHER" id="PTHR10623">
    <property type="entry name" value="MICROTUBULE-ASSOCIATED PROTEIN RP/EB FAMILY MEMBER"/>
    <property type="match status" value="1"/>
</dbReference>
<keyword evidence="10" id="KW-0175">Coiled coil</keyword>
<name>A0A1Q2YDI2_9ASCO</name>
<dbReference type="InterPro" id="IPR027328">
    <property type="entry name" value="MAPRE"/>
</dbReference>
<gene>
    <name evidence="14" type="ORF">PMKS-001067</name>
</gene>
<evidence type="ECO:0000256" key="2">
    <source>
        <dbReference type="ARBA" id="ARBA00010729"/>
    </source>
</evidence>
<evidence type="ECO:0000256" key="10">
    <source>
        <dbReference type="SAM" id="Coils"/>
    </source>
</evidence>
<dbReference type="Gene3D" id="1.10.418.10">
    <property type="entry name" value="Calponin-like domain"/>
    <property type="match status" value="1"/>
</dbReference>
<dbReference type="GO" id="GO:0051233">
    <property type="term" value="C:spindle midzone"/>
    <property type="evidence" value="ECO:0007669"/>
    <property type="project" value="UniProtKB-ARBA"/>
</dbReference>
<dbReference type="InterPro" id="IPR036872">
    <property type="entry name" value="CH_dom_sf"/>
</dbReference>
<keyword evidence="4" id="KW-0132">Cell division</keyword>
<dbReference type="GO" id="GO:0007010">
    <property type="term" value="P:cytoskeleton organization"/>
    <property type="evidence" value="ECO:0007669"/>
    <property type="project" value="UniProtKB-ARBA"/>
</dbReference>
<evidence type="ECO:0000256" key="7">
    <source>
        <dbReference type="ARBA" id="ARBA00023212"/>
    </source>
</evidence>
<feature type="region of interest" description="Disordered" evidence="11">
    <location>
        <begin position="333"/>
        <end position="370"/>
    </location>
</feature>
<dbReference type="GO" id="GO:0051010">
    <property type="term" value="F:microtubule plus-end binding"/>
    <property type="evidence" value="ECO:0007669"/>
    <property type="project" value="UniProtKB-ARBA"/>
</dbReference>